<name>A0A498IAI9_MALDO</name>
<organism evidence="1 2">
    <name type="scientific">Malus domestica</name>
    <name type="common">Apple</name>
    <name type="synonym">Pyrus malus</name>
    <dbReference type="NCBI Taxonomy" id="3750"/>
    <lineage>
        <taxon>Eukaryota</taxon>
        <taxon>Viridiplantae</taxon>
        <taxon>Streptophyta</taxon>
        <taxon>Embryophyta</taxon>
        <taxon>Tracheophyta</taxon>
        <taxon>Spermatophyta</taxon>
        <taxon>Magnoliopsida</taxon>
        <taxon>eudicotyledons</taxon>
        <taxon>Gunneridae</taxon>
        <taxon>Pentapetalae</taxon>
        <taxon>rosids</taxon>
        <taxon>fabids</taxon>
        <taxon>Rosales</taxon>
        <taxon>Rosaceae</taxon>
        <taxon>Amygdaloideae</taxon>
        <taxon>Maleae</taxon>
        <taxon>Malus</taxon>
    </lineage>
</organism>
<protein>
    <submittedName>
        <fullName evidence="1">Uncharacterized protein</fullName>
    </submittedName>
</protein>
<keyword evidence="2" id="KW-1185">Reference proteome</keyword>
<evidence type="ECO:0000313" key="2">
    <source>
        <dbReference type="Proteomes" id="UP000290289"/>
    </source>
</evidence>
<proteinExistence type="predicted"/>
<dbReference type="AlphaFoldDB" id="A0A498IAI9"/>
<gene>
    <name evidence="1" type="ORF">DVH24_041096</name>
</gene>
<evidence type="ECO:0000313" key="1">
    <source>
        <dbReference type="EMBL" id="RXH79949.1"/>
    </source>
</evidence>
<dbReference type="EMBL" id="RDQH01000339">
    <property type="protein sequence ID" value="RXH79949.1"/>
    <property type="molecule type" value="Genomic_DNA"/>
</dbReference>
<accession>A0A498IAI9</accession>
<comment type="caution">
    <text evidence="1">The sequence shown here is derived from an EMBL/GenBank/DDBJ whole genome shotgun (WGS) entry which is preliminary data.</text>
</comment>
<dbReference type="Proteomes" id="UP000290289">
    <property type="component" value="Chromosome 13"/>
</dbReference>
<reference evidence="1 2" key="1">
    <citation type="submission" date="2018-10" db="EMBL/GenBank/DDBJ databases">
        <title>A high-quality apple genome assembly.</title>
        <authorList>
            <person name="Hu J."/>
        </authorList>
    </citation>
    <scope>NUCLEOTIDE SEQUENCE [LARGE SCALE GENOMIC DNA]</scope>
    <source>
        <strain evidence="2">cv. HFTH1</strain>
        <tissue evidence="1">Young leaf</tissue>
    </source>
</reference>
<sequence length="166" mass="18411">MAALDLTGLGLGHGGRDDISGRRNEDDAPTERRVVVFWVNPSFLTLGEIVREQGPLNLLSTGCFDPFNINDLKVDLGAFCSLFIGFYRGRLLSNSRPDLRCSKTSGFVHQHLVPSVGIDMKSCVGFLSFFHLHRESAKPNRLATASTIPLHKIFSSIKRSQDQRPI</sequence>